<evidence type="ECO:0000256" key="3">
    <source>
        <dbReference type="ARBA" id="ARBA00022763"/>
    </source>
</evidence>
<dbReference type="GO" id="GO:0005524">
    <property type="term" value="F:ATP binding"/>
    <property type="evidence" value="ECO:0007669"/>
    <property type="project" value="UniProtKB-UniRule"/>
</dbReference>
<evidence type="ECO:0000256" key="6">
    <source>
        <dbReference type="ARBA" id="ARBA00022839"/>
    </source>
</evidence>
<gene>
    <name evidence="10 12" type="primary">recC</name>
    <name evidence="12" type="ORF">C6Y40_08400</name>
</gene>
<evidence type="ECO:0000256" key="2">
    <source>
        <dbReference type="ARBA" id="ARBA00022741"/>
    </source>
</evidence>
<dbReference type="AlphaFoldDB" id="A0A2S9VCJ6"/>
<evidence type="ECO:0000256" key="9">
    <source>
        <dbReference type="ARBA" id="ARBA00023204"/>
    </source>
</evidence>
<dbReference type="Gene3D" id="3.40.50.300">
    <property type="entry name" value="P-loop containing nucleotide triphosphate hydrolases"/>
    <property type="match status" value="2"/>
</dbReference>
<keyword evidence="9 10" id="KW-0234">DNA repair</keyword>
<evidence type="ECO:0000313" key="12">
    <source>
        <dbReference type="EMBL" id="PRO74025.1"/>
    </source>
</evidence>
<dbReference type="GO" id="GO:0003678">
    <property type="term" value="F:DNA helicase activity"/>
    <property type="evidence" value="ECO:0007669"/>
    <property type="project" value="UniProtKB-UniRule"/>
</dbReference>
<keyword evidence="8 10" id="KW-0238">DNA-binding</keyword>
<keyword evidence="1 10" id="KW-0540">Nuclease</keyword>
<dbReference type="InterPro" id="IPR006697">
    <property type="entry name" value="RecC"/>
</dbReference>
<keyword evidence="2 10" id="KW-0547">Nucleotide-binding</keyword>
<comment type="subunit">
    <text evidence="10">Heterotrimer of RecB, RecC and RecD. All subunits contribute to DNA-binding.</text>
</comment>
<comment type="function">
    <text evidence="10">A helicase/nuclease that prepares dsDNA breaks (DSB) for recombinational DNA repair. Binds to DSBs and unwinds DNA via a highly rapid and processive ATP-dependent bidirectional helicase activity. Unwinds dsDNA until it encounters a Chi (crossover hotspot instigator) sequence from the 3' direction. Cuts ssDNA a few nucleotides 3' to the Chi site. The properties and activities of the enzyme are changed at Chi. The Chi-altered holoenzyme produces a long 3'-ssDNA overhang and facilitates RecA-binding to the ssDNA for homologous DNA recombination and repair. Holoenzyme degrades any linearized DNA that is unable to undergo homologous recombination. In the holoenzyme this subunit recognizes the wild-type Chi sequence, and when added to isolated RecB increases its ATP-dependent helicase processivity.</text>
</comment>
<reference evidence="13" key="1">
    <citation type="journal article" date="2020" name="Int. J. Syst. Evol. Microbiol.">
        <title>Alteromonas alba sp. nov., a marine bacterium isolated from the seawater of the West Pacific Ocean.</title>
        <authorList>
            <person name="Sun C."/>
            <person name="Wu Y.-H."/>
            <person name="Xamxidin M."/>
            <person name="Cheng H."/>
            <person name="Xu X.-W."/>
        </authorList>
    </citation>
    <scope>NUCLEOTIDE SEQUENCE [LARGE SCALE GENOMIC DNA]</scope>
    <source>
        <strain evidence="13">190</strain>
    </source>
</reference>
<evidence type="ECO:0000256" key="1">
    <source>
        <dbReference type="ARBA" id="ARBA00022722"/>
    </source>
</evidence>
<dbReference type="PANTHER" id="PTHR30591:SF1">
    <property type="entry name" value="RECBCD ENZYME SUBUNIT RECC"/>
    <property type="match status" value="1"/>
</dbReference>
<dbReference type="Proteomes" id="UP000238949">
    <property type="component" value="Unassembled WGS sequence"/>
</dbReference>
<keyword evidence="4 10" id="KW-0378">Hydrolase</keyword>
<dbReference type="InterPro" id="IPR041500">
    <property type="entry name" value="RecC_C"/>
</dbReference>
<dbReference type="SUPFAM" id="SSF52540">
    <property type="entry name" value="P-loop containing nucleoside triphosphate hydrolases"/>
    <property type="match status" value="2"/>
</dbReference>
<comment type="miscellaneous">
    <text evidence="10">In the RecBCD complex, RecB has a slow 3'-5' helicase, an exonuclease activity and loads RecA onto ssDNA, RecD has a fast 5'-3' helicase activity, while RecC stimulates the ATPase and processivity of the RecB helicase and contributes to recognition of the Chi site.</text>
</comment>
<evidence type="ECO:0000256" key="5">
    <source>
        <dbReference type="ARBA" id="ARBA00022806"/>
    </source>
</evidence>
<keyword evidence="5 10" id="KW-0347">Helicase</keyword>
<proteinExistence type="inferred from homology"/>
<dbReference type="InterPro" id="IPR013986">
    <property type="entry name" value="DExx_box_DNA_helicase_dom_sf"/>
</dbReference>
<dbReference type="Pfam" id="PF17946">
    <property type="entry name" value="RecC_C"/>
    <property type="match status" value="1"/>
</dbReference>
<dbReference type="InterPro" id="IPR011335">
    <property type="entry name" value="Restrct_endonuc-II-like"/>
</dbReference>
<comment type="caution">
    <text evidence="12">The sequence shown here is derived from an EMBL/GenBank/DDBJ whole genome shotgun (WGS) entry which is preliminary data.</text>
</comment>
<sequence>MRDNIAHCAYFGQLIFPHISNFILKVHTRRSFGNRNTDALLTLYPSNKLEHLSFLLATLLDRQPAAGLSPDVILVESPGMQHWLSMELAASRGIAMNIDYPLPVRFMWDTARAVLGPDSVPRESPFRRETLRWRIYDLLTQPEQLAHPAMSRVLRFLDKSQANGSGHLQTLQLAVALADLLEQYLLYRPDWLLAWEQHQQVVAEDADEIWQAHIWRLLVSDTPAHPARLHEQMVTALQQPSETVIKALPKRIILFAINTMAPQFVAFLDALAQWVDVHLFHLNPCVNYWGNLASRGEQARLLREQGITAWLEQAQENPLLANLGRQGRDLFNQLTELQSYEISAFDMPAPDEQSVQTSMLSQVQHDILEAINGSNDFRWVPGDDSILINSAHSTLREVQSLHDYLLQRLSEDPALQPRDILVMCPAIEEYAPAIEAVFARVGTLNSDDDASPRLPCTIADRSPLDADPLVAAFLSLLSLPDSRFSVTQILEYLSLVPLQRKFSLTEESLTVIEYWLERANIHWGLDGRHKAQVTEFAVDSDMYSWQWGLQRLLLGMISEDATLLLDNCVTVPDVEGQESVELGRLMLIVEQLQIHNRELASPRTADDWQVYLNTLREDCFIPGNDDIDSWESIGKTIADLALQCQQAGFTGELSLAEVRDVLTKRFATPDAGNHFMTGQVTFCSMLPMRSIPFSVIGILGLNDGDFPRSNPPGSINMMARHPGRLGDRSRRQEDRYLFLEALISARQALYLSFQGRSALNNAERQPSLVLQELMDFLGQAYGWQPDAVRQLPLHPFSPAVFNSPRPAYSQGWYRLAQSIAGLQNEQTDSVIEVSASSHQTRQLSATDMARCFDDPLAWLARQLGLRLELDNRLLEDSEPFETNKLSRYQYVDELVNNPANTSADQLTAEFLLSGELPDTPITRAELASWQEAATLLNQALPGGDEHLLACRVSLNEWQLYGTCYQHNETLVTYHVGQHQIRRSLKAWLTMLIANSQGISLPLTLHYIDWKKQPLALKSESYQPLTADEATAQLLRFIEAMKQIEAGPSLLYLAVAEAFYKYAGMNTDSDDWHESNEIAKRWHDITDSNNPYSKLGSNGYFNWFYNYIPPASQLPLEQLADLYCAFLGNFKRGRK</sequence>
<keyword evidence="13" id="KW-1185">Reference proteome</keyword>
<organism evidence="12 13">
    <name type="scientific">Alteromonas alba</name>
    <dbReference type="NCBI Taxonomy" id="2079529"/>
    <lineage>
        <taxon>Bacteria</taxon>
        <taxon>Pseudomonadati</taxon>
        <taxon>Pseudomonadota</taxon>
        <taxon>Gammaproteobacteria</taxon>
        <taxon>Alteromonadales</taxon>
        <taxon>Alteromonadaceae</taxon>
        <taxon>Alteromonas/Salinimonas group</taxon>
        <taxon>Alteromonas</taxon>
    </lineage>
</organism>
<evidence type="ECO:0000256" key="8">
    <source>
        <dbReference type="ARBA" id="ARBA00023125"/>
    </source>
</evidence>
<keyword evidence="3 10" id="KW-0227">DNA damage</keyword>
<name>A0A2S9VCJ6_9ALTE</name>
<protein>
    <recommendedName>
        <fullName evidence="10">RecBCD enzyme subunit RecC</fullName>
    </recommendedName>
    <alternativeName>
        <fullName evidence="10">Exonuclease V subunit RecC</fullName>
        <shortName evidence="10">ExoV subunit RecC</shortName>
    </alternativeName>
    <alternativeName>
        <fullName evidence="10">Helicase/nuclease RecBCD subunit RecC</fullName>
    </alternativeName>
</protein>
<dbReference type="GO" id="GO:0003677">
    <property type="term" value="F:DNA binding"/>
    <property type="evidence" value="ECO:0007669"/>
    <property type="project" value="UniProtKB-UniRule"/>
</dbReference>
<dbReference type="GO" id="GO:0000724">
    <property type="term" value="P:double-strand break repair via homologous recombination"/>
    <property type="evidence" value="ECO:0007669"/>
    <property type="project" value="UniProtKB-UniRule"/>
</dbReference>
<dbReference type="InterPro" id="IPR027417">
    <property type="entry name" value="P-loop_NTPase"/>
</dbReference>
<evidence type="ECO:0000256" key="10">
    <source>
        <dbReference type="HAMAP-Rule" id="MF_01486"/>
    </source>
</evidence>
<dbReference type="EMBL" id="PVNP01000075">
    <property type="protein sequence ID" value="PRO74025.1"/>
    <property type="molecule type" value="Genomic_DNA"/>
</dbReference>
<accession>A0A2S9VCJ6</accession>
<comment type="similarity">
    <text evidence="10">Belongs to the RecC family.</text>
</comment>
<evidence type="ECO:0000259" key="11">
    <source>
        <dbReference type="Pfam" id="PF17946"/>
    </source>
</evidence>
<evidence type="ECO:0000256" key="4">
    <source>
        <dbReference type="ARBA" id="ARBA00022801"/>
    </source>
</evidence>
<dbReference type="SUPFAM" id="SSF52980">
    <property type="entry name" value="Restriction endonuclease-like"/>
    <property type="match status" value="1"/>
</dbReference>
<dbReference type="HAMAP" id="MF_01486">
    <property type="entry name" value="RecC"/>
    <property type="match status" value="1"/>
</dbReference>
<dbReference type="OrthoDB" id="9762834at2"/>
<evidence type="ECO:0000313" key="13">
    <source>
        <dbReference type="Proteomes" id="UP000238949"/>
    </source>
</evidence>
<dbReference type="GO" id="GO:0009338">
    <property type="term" value="C:exodeoxyribonuclease V complex"/>
    <property type="evidence" value="ECO:0007669"/>
    <property type="project" value="InterPro"/>
</dbReference>
<dbReference type="NCBIfam" id="TIGR01450">
    <property type="entry name" value="recC"/>
    <property type="match status" value="1"/>
</dbReference>
<keyword evidence="7 10" id="KW-0067">ATP-binding</keyword>
<dbReference type="Pfam" id="PF04257">
    <property type="entry name" value="Exonuc_V_gamma"/>
    <property type="match status" value="1"/>
</dbReference>
<feature type="domain" description="RecC C-terminal" evidence="11">
    <location>
        <begin position="841"/>
        <end position="1058"/>
    </location>
</feature>
<keyword evidence="6 10" id="KW-0269">Exonuclease</keyword>
<evidence type="ECO:0000256" key="7">
    <source>
        <dbReference type="ARBA" id="ARBA00022840"/>
    </source>
</evidence>
<dbReference type="Gene3D" id="3.40.50.10930">
    <property type="match status" value="1"/>
</dbReference>
<dbReference type="Gene3D" id="1.10.10.160">
    <property type="match status" value="1"/>
</dbReference>
<dbReference type="PIRSF" id="PIRSF000980">
    <property type="entry name" value="RecC"/>
    <property type="match status" value="1"/>
</dbReference>
<dbReference type="PANTHER" id="PTHR30591">
    <property type="entry name" value="RECBCD ENZYME SUBUNIT RECC"/>
    <property type="match status" value="1"/>
</dbReference>
<dbReference type="Gene3D" id="1.10.10.990">
    <property type="match status" value="1"/>
</dbReference>
<dbReference type="GO" id="GO:0008854">
    <property type="term" value="F:exodeoxyribonuclease V activity"/>
    <property type="evidence" value="ECO:0007669"/>
    <property type="project" value="InterPro"/>
</dbReference>